<organism evidence="1 2">
    <name type="scientific">Didymodactylos carnosus</name>
    <dbReference type="NCBI Taxonomy" id="1234261"/>
    <lineage>
        <taxon>Eukaryota</taxon>
        <taxon>Metazoa</taxon>
        <taxon>Spiralia</taxon>
        <taxon>Gnathifera</taxon>
        <taxon>Rotifera</taxon>
        <taxon>Eurotatoria</taxon>
        <taxon>Bdelloidea</taxon>
        <taxon>Philodinida</taxon>
        <taxon>Philodinidae</taxon>
        <taxon>Didymodactylos</taxon>
    </lineage>
</organism>
<dbReference type="AlphaFoldDB" id="A0A8S2MGS2"/>
<dbReference type="Proteomes" id="UP000682733">
    <property type="component" value="Unassembled WGS sequence"/>
</dbReference>
<proteinExistence type="predicted"/>
<protein>
    <submittedName>
        <fullName evidence="1">Uncharacterized protein</fullName>
    </submittedName>
</protein>
<evidence type="ECO:0000313" key="1">
    <source>
        <dbReference type="EMBL" id="CAF3957637.1"/>
    </source>
</evidence>
<sequence length="18" mass="2057">MNRVLPKFSAFCGFLVVE</sequence>
<dbReference type="EMBL" id="CAJOBA010031029">
    <property type="protein sequence ID" value="CAF3957637.1"/>
    <property type="molecule type" value="Genomic_DNA"/>
</dbReference>
<comment type="caution">
    <text evidence="1">The sequence shown here is derived from an EMBL/GenBank/DDBJ whole genome shotgun (WGS) entry which is preliminary data.</text>
</comment>
<name>A0A8S2MGS2_9BILA</name>
<gene>
    <name evidence="1" type="ORF">TMI583_LOCUS22286</name>
</gene>
<reference evidence="1" key="1">
    <citation type="submission" date="2021-02" db="EMBL/GenBank/DDBJ databases">
        <authorList>
            <person name="Nowell W R."/>
        </authorList>
    </citation>
    <scope>NUCLEOTIDE SEQUENCE</scope>
</reference>
<accession>A0A8S2MGS2</accession>
<evidence type="ECO:0000313" key="2">
    <source>
        <dbReference type="Proteomes" id="UP000682733"/>
    </source>
</evidence>
<feature type="non-terminal residue" evidence="1">
    <location>
        <position position="18"/>
    </location>
</feature>